<evidence type="ECO:0000313" key="8">
    <source>
        <dbReference type="Proteomes" id="UP000192674"/>
    </source>
</evidence>
<dbReference type="SUPFAM" id="SSF56801">
    <property type="entry name" value="Acetyl-CoA synthetase-like"/>
    <property type="match status" value="1"/>
</dbReference>
<keyword evidence="3" id="KW-0276">Fatty acid metabolism</keyword>
<dbReference type="CDD" id="cd12119">
    <property type="entry name" value="ttLC_FACS_AlkK_like"/>
    <property type="match status" value="1"/>
</dbReference>
<name>A0A1Y5Y402_KIBAR</name>
<comment type="similarity">
    <text evidence="1">Belongs to the ATP-dependent AMP-binding enzyme family.</text>
</comment>
<evidence type="ECO:0000259" key="5">
    <source>
        <dbReference type="Pfam" id="PF00501"/>
    </source>
</evidence>
<dbReference type="InterPro" id="IPR042099">
    <property type="entry name" value="ANL_N_sf"/>
</dbReference>
<dbReference type="GO" id="GO:0016874">
    <property type="term" value="F:ligase activity"/>
    <property type="evidence" value="ECO:0007669"/>
    <property type="project" value="UniProtKB-KW"/>
</dbReference>
<dbReference type="InterPro" id="IPR020845">
    <property type="entry name" value="AMP-binding_CS"/>
</dbReference>
<dbReference type="InterPro" id="IPR000873">
    <property type="entry name" value="AMP-dep_synth/lig_dom"/>
</dbReference>
<dbReference type="FunFam" id="3.30.300.30:FF:000008">
    <property type="entry name" value="2,3-dihydroxybenzoate-AMP ligase"/>
    <property type="match status" value="1"/>
</dbReference>
<proteinExistence type="inferred from homology"/>
<sequence length="567" mass="61566">MADRKRIPMPDQSRVAIVTGAARDFETDDSMVGLMQPRPLTIAHIVERAERLYAHKRVVTAGAERLTYAEVTDHIRRLATVLDSLDVPASARVATFASNSRRHLELYFAVPATKRVLHSINIRLSSEHLEYIVNHAEDDVIFVDRGLLPRIWPGVDRLPRVRYWVMLPDGTDTAIPPDPRILDYDELMAGAEPFVGSFEDTFTLAEENLASGLCYTSGTTGPPKGVLYSHRSTILHCLGTLAAGFIGLSESDVVMPIVPMFHANAWGLPYGAMMAGASLVLPGASADPAHLLRLMQDERVTVAGAVPTVWTSLVPELGAYDLSATRFLLGGGSAIAPALSETYRAALGVPITHSWGMTEISPVGTIGGIRTQHGDATAAQQVAVRAAQGQPLPLVNVRIVDVETGRQLPHDGDAVGELQVAGPWVAGGYFRVDAGESFTDDGWLRTGDLATIDADGYLRLVDRMKDLIKSGGEWISSVELETAIVSHPDVVEVAVIARPDPRWMERPVAYVVLRDGSAATAEELLRHITPMVAKWWLPDEFVFMSTLPKTGTGKLSKSALRDLMRIA</sequence>
<dbReference type="PROSITE" id="PS00455">
    <property type="entry name" value="AMP_BINDING"/>
    <property type="match status" value="1"/>
</dbReference>
<feature type="domain" description="AMP-binding enzyme C-terminal" evidence="6">
    <location>
        <begin position="479"/>
        <end position="554"/>
    </location>
</feature>
<evidence type="ECO:0000256" key="4">
    <source>
        <dbReference type="ARBA" id="ARBA00023098"/>
    </source>
</evidence>
<evidence type="ECO:0000256" key="2">
    <source>
        <dbReference type="ARBA" id="ARBA00022598"/>
    </source>
</evidence>
<feature type="domain" description="AMP-dependent synthetase/ligase" evidence="5">
    <location>
        <begin position="48"/>
        <end position="430"/>
    </location>
</feature>
<dbReference type="AlphaFoldDB" id="A0A1Y5Y402"/>
<protein>
    <submittedName>
        <fullName evidence="7">Fatty-acyl-CoA synthase</fullName>
    </submittedName>
</protein>
<evidence type="ECO:0000256" key="1">
    <source>
        <dbReference type="ARBA" id="ARBA00006432"/>
    </source>
</evidence>
<dbReference type="InterPro" id="IPR045851">
    <property type="entry name" value="AMP-bd_C_sf"/>
</dbReference>
<dbReference type="PANTHER" id="PTHR43859">
    <property type="entry name" value="ACYL-ACTIVATING ENZYME"/>
    <property type="match status" value="1"/>
</dbReference>
<dbReference type="Proteomes" id="UP000192674">
    <property type="component" value="Unassembled WGS sequence"/>
</dbReference>
<dbReference type="Pfam" id="PF00501">
    <property type="entry name" value="AMP-binding"/>
    <property type="match status" value="1"/>
</dbReference>
<gene>
    <name evidence="7" type="ORF">SAMN05661093_09051</name>
</gene>
<dbReference type="EMBL" id="FWXV01000011">
    <property type="protein sequence ID" value="SMD25331.1"/>
    <property type="molecule type" value="Genomic_DNA"/>
</dbReference>
<reference evidence="7 8" key="1">
    <citation type="submission" date="2017-04" db="EMBL/GenBank/DDBJ databases">
        <authorList>
            <person name="Afonso C.L."/>
            <person name="Miller P.J."/>
            <person name="Scott M.A."/>
            <person name="Spackman E."/>
            <person name="Goraichik I."/>
            <person name="Dimitrov K.M."/>
            <person name="Suarez D.L."/>
            <person name="Swayne D.E."/>
        </authorList>
    </citation>
    <scope>NUCLEOTIDE SEQUENCE [LARGE SCALE GENOMIC DNA]</scope>
    <source>
        <strain evidence="7 8">DSM 43828</strain>
    </source>
</reference>
<dbReference type="Gene3D" id="3.30.300.30">
    <property type="match status" value="1"/>
</dbReference>
<dbReference type="Gene3D" id="3.40.50.12780">
    <property type="entry name" value="N-terminal domain of ligase-like"/>
    <property type="match status" value="1"/>
</dbReference>
<dbReference type="PANTHER" id="PTHR43859:SF4">
    <property type="entry name" value="BUTANOATE--COA LIGASE AAE1-RELATED"/>
    <property type="match status" value="1"/>
</dbReference>
<evidence type="ECO:0000259" key="6">
    <source>
        <dbReference type="Pfam" id="PF13193"/>
    </source>
</evidence>
<accession>A0A1Y5Y402</accession>
<evidence type="ECO:0000313" key="7">
    <source>
        <dbReference type="EMBL" id="SMD25331.1"/>
    </source>
</evidence>
<organism evidence="7 8">
    <name type="scientific">Kibdelosporangium aridum</name>
    <dbReference type="NCBI Taxonomy" id="2030"/>
    <lineage>
        <taxon>Bacteria</taxon>
        <taxon>Bacillati</taxon>
        <taxon>Actinomycetota</taxon>
        <taxon>Actinomycetes</taxon>
        <taxon>Pseudonocardiales</taxon>
        <taxon>Pseudonocardiaceae</taxon>
        <taxon>Kibdelosporangium</taxon>
    </lineage>
</organism>
<keyword evidence="4" id="KW-0443">Lipid metabolism</keyword>
<dbReference type="NCBIfam" id="NF004837">
    <property type="entry name" value="PRK06187.1"/>
    <property type="match status" value="1"/>
</dbReference>
<evidence type="ECO:0000256" key="3">
    <source>
        <dbReference type="ARBA" id="ARBA00022832"/>
    </source>
</evidence>
<keyword evidence="2" id="KW-0436">Ligase</keyword>
<keyword evidence="8" id="KW-1185">Reference proteome</keyword>
<dbReference type="GO" id="GO:0006631">
    <property type="term" value="P:fatty acid metabolic process"/>
    <property type="evidence" value="ECO:0007669"/>
    <property type="project" value="UniProtKB-KW"/>
</dbReference>
<dbReference type="Pfam" id="PF13193">
    <property type="entry name" value="AMP-binding_C"/>
    <property type="match status" value="1"/>
</dbReference>
<dbReference type="InterPro" id="IPR025110">
    <property type="entry name" value="AMP-bd_C"/>
</dbReference>